<gene>
    <name evidence="4" type="ORF">D5R40_33955</name>
</gene>
<organism evidence="4 5">
    <name type="scientific">Okeania hirsuta</name>
    <dbReference type="NCBI Taxonomy" id="1458930"/>
    <lineage>
        <taxon>Bacteria</taxon>
        <taxon>Bacillati</taxon>
        <taxon>Cyanobacteriota</taxon>
        <taxon>Cyanophyceae</taxon>
        <taxon>Oscillatoriophycideae</taxon>
        <taxon>Oscillatoriales</taxon>
        <taxon>Microcoleaceae</taxon>
        <taxon>Okeania</taxon>
    </lineage>
</organism>
<proteinExistence type="predicted"/>
<dbReference type="InterPro" id="IPR011990">
    <property type="entry name" value="TPR-like_helical_dom_sf"/>
</dbReference>
<evidence type="ECO:0000256" key="2">
    <source>
        <dbReference type="ARBA" id="ARBA00022803"/>
    </source>
</evidence>
<feature type="repeat" description="TPR" evidence="3">
    <location>
        <begin position="4"/>
        <end position="37"/>
    </location>
</feature>
<dbReference type="GO" id="GO:0046813">
    <property type="term" value="P:receptor-mediated virion attachment to host cell"/>
    <property type="evidence" value="ECO:0007669"/>
    <property type="project" value="TreeGrafter"/>
</dbReference>
<dbReference type="PROSITE" id="PS50005">
    <property type="entry name" value="TPR"/>
    <property type="match status" value="2"/>
</dbReference>
<dbReference type="SUPFAM" id="SSF48452">
    <property type="entry name" value="TPR-like"/>
    <property type="match status" value="1"/>
</dbReference>
<dbReference type="PANTHER" id="PTHR44858">
    <property type="entry name" value="TETRATRICOPEPTIDE REPEAT PROTEIN 6"/>
    <property type="match status" value="1"/>
</dbReference>
<keyword evidence="2 3" id="KW-0802">TPR repeat</keyword>
<name>A0A3N6P2X1_9CYAN</name>
<evidence type="ECO:0000313" key="4">
    <source>
        <dbReference type="EMBL" id="RQH16597.1"/>
    </source>
</evidence>
<evidence type="ECO:0000256" key="3">
    <source>
        <dbReference type="PROSITE-ProRule" id="PRU00339"/>
    </source>
</evidence>
<dbReference type="GO" id="GO:0009279">
    <property type="term" value="C:cell outer membrane"/>
    <property type="evidence" value="ECO:0007669"/>
    <property type="project" value="TreeGrafter"/>
</dbReference>
<dbReference type="AlphaFoldDB" id="A0A3N6P2X1"/>
<feature type="repeat" description="TPR" evidence="3">
    <location>
        <begin position="38"/>
        <end position="71"/>
    </location>
</feature>
<dbReference type="InterPro" id="IPR050498">
    <property type="entry name" value="Ycf3"/>
</dbReference>
<dbReference type="Gene3D" id="1.25.40.10">
    <property type="entry name" value="Tetratricopeptide repeat domain"/>
    <property type="match status" value="1"/>
</dbReference>
<feature type="non-terminal residue" evidence="4">
    <location>
        <position position="76"/>
    </location>
</feature>
<protein>
    <submittedName>
        <fullName evidence="4">Tetratricopeptide repeat protein</fullName>
    </submittedName>
</protein>
<evidence type="ECO:0000313" key="5">
    <source>
        <dbReference type="Proteomes" id="UP000269154"/>
    </source>
</evidence>
<evidence type="ECO:0000256" key="1">
    <source>
        <dbReference type="ARBA" id="ARBA00022737"/>
    </source>
</evidence>
<keyword evidence="1" id="KW-0677">Repeat</keyword>
<dbReference type="EMBL" id="RCBY01000554">
    <property type="protein sequence ID" value="RQH16597.1"/>
    <property type="molecule type" value="Genomic_DNA"/>
</dbReference>
<accession>A0A3N6P2X1</accession>
<reference evidence="4 5" key="1">
    <citation type="journal article" date="2018" name="ACS Chem. Biol.">
        <title>Ketoreductase domain dysfunction expands chemodiversity: malyngamide biosynthesis in the cyanobacterium Okeania hirsuta.</title>
        <authorList>
            <person name="Moss N.A."/>
            <person name="Leao T."/>
            <person name="Rankin M."/>
            <person name="McCullough T.M."/>
            <person name="Qu P."/>
            <person name="Korobeynikov A."/>
            <person name="Smith J.L."/>
            <person name="Gerwick L."/>
            <person name="Gerwick W.H."/>
        </authorList>
    </citation>
    <scope>NUCLEOTIDE SEQUENCE [LARGE SCALE GENOMIC DNA]</scope>
    <source>
        <strain evidence="4 5">PAB10Feb10-1</strain>
    </source>
</reference>
<dbReference type="SMART" id="SM00028">
    <property type="entry name" value="TPR"/>
    <property type="match status" value="2"/>
</dbReference>
<dbReference type="PANTHER" id="PTHR44858:SF1">
    <property type="entry name" value="UDP-N-ACETYLGLUCOSAMINE--PEPTIDE N-ACETYLGLUCOSAMINYLTRANSFERASE SPINDLY-RELATED"/>
    <property type="match status" value="1"/>
</dbReference>
<comment type="caution">
    <text evidence="4">The sequence shown here is derived from an EMBL/GenBank/DDBJ whole genome shotgun (WGS) entry which is preliminary data.</text>
</comment>
<dbReference type="Pfam" id="PF13414">
    <property type="entry name" value="TPR_11"/>
    <property type="match status" value="1"/>
</dbReference>
<dbReference type="InterPro" id="IPR019734">
    <property type="entry name" value="TPR_rpt"/>
</dbReference>
<keyword evidence="5" id="KW-1185">Reference proteome</keyword>
<sequence>MSSSETFFSDGLQLEQRGRLSDAVEAYNHAIETSPRESRYYHARAKVYEKIGKMKDALNDYTTASQLSPQNTEIYL</sequence>
<dbReference type="Proteomes" id="UP000269154">
    <property type="component" value="Unassembled WGS sequence"/>
</dbReference>